<accession>A0A0V1MH54</accession>
<dbReference type="Proteomes" id="UP000054843">
    <property type="component" value="Unassembled WGS sequence"/>
</dbReference>
<evidence type="ECO:0000256" key="1">
    <source>
        <dbReference type="SAM" id="Phobius"/>
    </source>
</evidence>
<dbReference type="AlphaFoldDB" id="A0A0V1MH54"/>
<dbReference type="EMBL" id="JYDO01000101">
    <property type="protein sequence ID" value="KRZ71143.1"/>
    <property type="molecule type" value="Genomic_DNA"/>
</dbReference>
<evidence type="ECO:0000313" key="4">
    <source>
        <dbReference type="Proteomes" id="UP000054843"/>
    </source>
</evidence>
<gene>
    <name evidence="3" type="ORF">T10_11742</name>
    <name evidence="2" type="ORF">T10_3309</name>
</gene>
<name>A0A0V1MH54_9BILA</name>
<keyword evidence="4" id="KW-1185">Reference proteome</keyword>
<sequence length="73" mass="8782">MDELLFFVERGNKSQQNVPFFRVLFVSYYFFYLAMAVSLFVEKVSLSVSTFPLTSFSFWKDETFDKKKHYQKP</sequence>
<keyword evidence="1" id="KW-1133">Transmembrane helix</keyword>
<evidence type="ECO:0000313" key="3">
    <source>
        <dbReference type="EMBL" id="KRZ71150.1"/>
    </source>
</evidence>
<organism evidence="2 4">
    <name type="scientific">Trichinella papuae</name>
    <dbReference type="NCBI Taxonomy" id="268474"/>
    <lineage>
        <taxon>Eukaryota</taxon>
        <taxon>Metazoa</taxon>
        <taxon>Ecdysozoa</taxon>
        <taxon>Nematoda</taxon>
        <taxon>Enoplea</taxon>
        <taxon>Dorylaimia</taxon>
        <taxon>Trichinellida</taxon>
        <taxon>Trichinellidae</taxon>
        <taxon>Trichinella</taxon>
    </lineage>
</organism>
<proteinExistence type="predicted"/>
<dbReference type="EMBL" id="JYDO01000101">
    <property type="protein sequence ID" value="KRZ71150.1"/>
    <property type="molecule type" value="Genomic_DNA"/>
</dbReference>
<reference evidence="2 4" key="1">
    <citation type="submission" date="2015-01" db="EMBL/GenBank/DDBJ databases">
        <title>Evolution of Trichinella species and genotypes.</title>
        <authorList>
            <person name="Korhonen P.K."/>
            <person name="Edoardo P."/>
            <person name="Giuseppe L.R."/>
            <person name="Gasser R.B."/>
        </authorList>
    </citation>
    <scope>NUCLEOTIDE SEQUENCE [LARGE SCALE GENOMIC DNA]</scope>
    <source>
        <strain evidence="2">ISS1980</strain>
    </source>
</reference>
<feature type="transmembrane region" description="Helical" evidence="1">
    <location>
        <begin position="20"/>
        <end position="41"/>
    </location>
</feature>
<comment type="caution">
    <text evidence="2">The sequence shown here is derived from an EMBL/GenBank/DDBJ whole genome shotgun (WGS) entry which is preliminary data.</text>
</comment>
<keyword evidence="1" id="KW-0812">Transmembrane</keyword>
<evidence type="ECO:0000313" key="2">
    <source>
        <dbReference type="EMBL" id="KRZ71143.1"/>
    </source>
</evidence>
<keyword evidence="1" id="KW-0472">Membrane</keyword>
<protein>
    <submittedName>
        <fullName evidence="2">Uncharacterized protein</fullName>
    </submittedName>
</protein>